<dbReference type="SMART" id="SM00091">
    <property type="entry name" value="PAS"/>
    <property type="match status" value="3"/>
</dbReference>
<evidence type="ECO:0000259" key="11">
    <source>
        <dbReference type="PROSITE" id="PS50113"/>
    </source>
</evidence>
<evidence type="ECO:0000256" key="1">
    <source>
        <dbReference type="ARBA" id="ARBA00000085"/>
    </source>
</evidence>
<feature type="domain" description="PAS" evidence="10">
    <location>
        <begin position="273"/>
        <end position="345"/>
    </location>
</feature>
<keyword evidence="8" id="KW-0902">Two-component regulatory system</keyword>
<sequence>MTTTEPKSGANMLNELFISNPLPMLILAMDDLSILVANTAAISSYEFSKEELLERSLYDIDLNFASFYQEFKIFTANSSEKVTRTHRKKNGILIDVTFVVSHVTYHDQTCLLMTITDCKDIKAACENNDACIALTPGVKKEHDFRTLADNAPSIIQRINRDLDYTYINKTFEKVLKKSVTDLIGKNVIDINKHNRDLPLFLETADKVFKQGTTETITISIPTPDQTFHFLTVLAPEYDENGIIESIIVISNDVTAIKIAEKEVRKKEAELIRSNQRFKLAAKATKSAIWDYDFKTQVLYWGDGFYTQFGYTQGYIESRFDFWESHIHPSEKDRVTQSIDEFIESGSRELWRGEYRFKRSDGKFVSVVDKGYIIFDENKKAMRMVGSMEDITDQKRRQKKIIKEELDKQKLVAQAVVGAQEKERAEIGKELHDNINQILSTAKLFLEVAKVNGQERMMLIKRSADHIHHAINEIRNISRSLVPPSIGDLGLSESINDLVSNIKMSGKINAIFNAEKDLDAQIPQNQQLMLFRIVQEQVNNVMRHAEAKNLAVVFSKEENYFQLQITDDGKGFSKENIKKGVGLSNIISRAEIFNGTVKIDSSPGEGCTLIVTIPLNN</sequence>
<dbReference type="CDD" id="cd16917">
    <property type="entry name" value="HATPase_UhpB-NarQ-NarX-like"/>
    <property type="match status" value="1"/>
</dbReference>
<evidence type="ECO:0000259" key="9">
    <source>
        <dbReference type="PROSITE" id="PS50109"/>
    </source>
</evidence>
<dbReference type="Gene3D" id="3.30.565.10">
    <property type="entry name" value="Histidine kinase-like ATPase, C-terminal domain"/>
    <property type="match status" value="1"/>
</dbReference>
<dbReference type="SUPFAM" id="SSF55785">
    <property type="entry name" value="PYP-like sensor domain (PAS domain)"/>
    <property type="match status" value="3"/>
</dbReference>
<evidence type="ECO:0000256" key="6">
    <source>
        <dbReference type="ARBA" id="ARBA00022777"/>
    </source>
</evidence>
<evidence type="ECO:0000256" key="2">
    <source>
        <dbReference type="ARBA" id="ARBA00012438"/>
    </source>
</evidence>
<dbReference type="PROSITE" id="PS50109">
    <property type="entry name" value="HIS_KIN"/>
    <property type="match status" value="1"/>
</dbReference>
<dbReference type="NCBIfam" id="TIGR00229">
    <property type="entry name" value="sensory_box"/>
    <property type="match status" value="2"/>
</dbReference>
<feature type="domain" description="PAC" evidence="11">
    <location>
        <begin position="214"/>
        <end position="265"/>
    </location>
</feature>
<dbReference type="InterPro" id="IPR003594">
    <property type="entry name" value="HATPase_dom"/>
</dbReference>
<dbReference type="PROSITE" id="PS50112">
    <property type="entry name" value="PAS"/>
    <property type="match status" value="2"/>
</dbReference>
<reference evidence="12 13" key="1">
    <citation type="submission" date="2023-05" db="EMBL/GenBank/DDBJ databases">
        <title>Genome sequence of Pinibacter sp. MAH-24.</title>
        <authorList>
            <person name="Huq M.A."/>
        </authorList>
    </citation>
    <scope>NUCLEOTIDE SEQUENCE [LARGE SCALE GENOMIC DNA]</scope>
    <source>
        <strain evidence="12 13">MAH-24</strain>
    </source>
</reference>
<dbReference type="InterPro" id="IPR036890">
    <property type="entry name" value="HATPase_C_sf"/>
</dbReference>
<dbReference type="InterPro" id="IPR035965">
    <property type="entry name" value="PAS-like_dom_sf"/>
</dbReference>
<dbReference type="SMART" id="SM00086">
    <property type="entry name" value="PAC"/>
    <property type="match status" value="3"/>
</dbReference>
<dbReference type="SMART" id="SM00387">
    <property type="entry name" value="HATPase_c"/>
    <property type="match status" value="1"/>
</dbReference>
<dbReference type="Pfam" id="PF02518">
    <property type="entry name" value="HATPase_c"/>
    <property type="match status" value="1"/>
</dbReference>
<dbReference type="SUPFAM" id="SSF55874">
    <property type="entry name" value="ATPase domain of HSP90 chaperone/DNA topoisomerase II/histidine kinase"/>
    <property type="match status" value="1"/>
</dbReference>
<keyword evidence="5" id="KW-0547">Nucleotide-binding</keyword>
<evidence type="ECO:0000256" key="4">
    <source>
        <dbReference type="ARBA" id="ARBA00022679"/>
    </source>
</evidence>
<evidence type="ECO:0000313" key="13">
    <source>
        <dbReference type="Proteomes" id="UP001226434"/>
    </source>
</evidence>
<evidence type="ECO:0000259" key="10">
    <source>
        <dbReference type="PROSITE" id="PS50112"/>
    </source>
</evidence>
<evidence type="ECO:0000256" key="3">
    <source>
        <dbReference type="ARBA" id="ARBA00022553"/>
    </source>
</evidence>
<evidence type="ECO:0000256" key="5">
    <source>
        <dbReference type="ARBA" id="ARBA00022741"/>
    </source>
</evidence>
<dbReference type="InterPro" id="IPR013655">
    <property type="entry name" value="PAS_fold_3"/>
</dbReference>
<proteinExistence type="predicted"/>
<organism evidence="12 13">
    <name type="scientific">Pinibacter soli</name>
    <dbReference type="NCBI Taxonomy" id="3044211"/>
    <lineage>
        <taxon>Bacteria</taxon>
        <taxon>Pseudomonadati</taxon>
        <taxon>Bacteroidota</taxon>
        <taxon>Chitinophagia</taxon>
        <taxon>Chitinophagales</taxon>
        <taxon>Chitinophagaceae</taxon>
        <taxon>Pinibacter</taxon>
    </lineage>
</organism>
<dbReference type="CDD" id="cd00130">
    <property type="entry name" value="PAS"/>
    <property type="match status" value="2"/>
</dbReference>
<dbReference type="InterPro" id="IPR013656">
    <property type="entry name" value="PAS_4"/>
</dbReference>
<keyword evidence="6" id="KW-0418">Kinase</keyword>
<feature type="domain" description="PAS" evidence="10">
    <location>
        <begin position="140"/>
        <end position="211"/>
    </location>
</feature>
<feature type="domain" description="Histidine kinase" evidence="9">
    <location>
        <begin position="425"/>
        <end position="616"/>
    </location>
</feature>
<dbReference type="Pfam" id="PF08448">
    <property type="entry name" value="PAS_4"/>
    <property type="match status" value="1"/>
</dbReference>
<dbReference type="InterPro" id="IPR001610">
    <property type="entry name" value="PAC"/>
</dbReference>
<dbReference type="Pfam" id="PF13426">
    <property type="entry name" value="PAS_9"/>
    <property type="match status" value="1"/>
</dbReference>
<dbReference type="EMBL" id="JASBRG010000001">
    <property type="protein sequence ID" value="MDI3318737.1"/>
    <property type="molecule type" value="Genomic_DNA"/>
</dbReference>
<dbReference type="RefSeq" id="WP_282332863.1">
    <property type="nucleotide sequence ID" value="NZ_JASBRG010000001.1"/>
</dbReference>
<dbReference type="Gene3D" id="1.20.5.1930">
    <property type="match status" value="1"/>
</dbReference>
<dbReference type="InterPro" id="IPR005467">
    <property type="entry name" value="His_kinase_dom"/>
</dbReference>
<dbReference type="PROSITE" id="PS50113">
    <property type="entry name" value="PAC"/>
    <property type="match status" value="2"/>
</dbReference>
<keyword evidence="13" id="KW-1185">Reference proteome</keyword>
<dbReference type="Pfam" id="PF08447">
    <property type="entry name" value="PAS_3"/>
    <property type="match status" value="1"/>
</dbReference>
<dbReference type="EC" id="2.7.13.3" evidence="2"/>
<comment type="caution">
    <text evidence="12">The sequence shown here is derived from an EMBL/GenBank/DDBJ whole genome shotgun (WGS) entry which is preliminary data.</text>
</comment>
<dbReference type="InterPro" id="IPR000014">
    <property type="entry name" value="PAS"/>
</dbReference>
<evidence type="ECO:0000256" key="7">
    <source>
        <dbReference type="ARBA" id="ARBA00022840"/>
    </source>
</evidence>
<evidence type="ECO:0000256" key="8">
    <source>
        <dbReference type="ARBA" id="ARBA00023012"/>
    </source>
</evidence>
<dbReference type="InterPro" id="IPR000700">
    <property type="entry name" value="PAS-assoc_C"/>
</dbReference>
<dbReference type="InterPro" id="IPR011712">
    <property type="entry name" value="Sig_transdc_His_kin_sub3_dim/P"/>
</dbReference>
<name>A0ABT6R9Z9_9BACT</name>
<gene>
    <name evidence="12" type="ORF">QJ048_03075</name>
</gene>
<keyword evidence="3" id="KW-0597">Phosphoprotein</keyword>
<evidence type="ECO:0000313" key="12">
    <source>
        <dbReference type="EMBL" id="MDI3318737.1"/>
    </source>
</evidence>
<dbReference type="PANTHER" id="PTHR24421:SF10">
    <property type="entry name" value="NITRATE_NITRITE SENSOR PROTEIN NARQ"/>
    <property type="match status" value="1"/>
</dbReference>
<dbReference type="InterPro" id="IPR050482">
    <property type="entry name" value="Sensor_HK_TwoCompSys"/>
</dbReference>
<dbReference type="PANTHER" id="PTHR24421">
    <property type="entry name" value="NITRATE/NITRITE SENSOR PROTEIN NARX-RELATED"/>
    <property type="match status" value="1"/>
</dbReference>
<comment type="catalytic activity">
    <reaction evidence="1">
        <text>ATP + protein L-histidine = ADP + protein N-phospho-L-histidine.</text>
        <dbReference type="EC" id="2.7.13.3"/>
    </reaction>
</comment>
<dbReference type="Proteomes" id="UP001226434">
    <property type="component" value="Unassembled WGS sequence"/>
</dbReference>
<dbReference type="Pfam" id="PF07730">
    <property type="entry name" value="HisKA_3"/>
    <property type="match status" value="1"/>
</dbReference>
<feature type="domain" description="PAC" evidence="11">
    <location>
        <begin position="350"/>
        <end position="402"/>
    </location>
</feature>
<accession>A0ABT6R9Z9</accession>
<keyword evidence="7" id="KW-0067">ATP-binding</keyword>
<protein>
    <recommendedName>
        <fullName evidence="2">histidine kinase</fullName>
        <ecNumber evidence="2">2.7.13.3</ecNumber>
    </recommendedName>
</protein>
<keyword evidence="4" id="KW-0808">Transferase</keyword>
<dbReference type="Gene3D" id="3.30.450.20">
    <property type="entry name" value="PAS domain"/>
    <property type="match status" value="3"/>
</dbReference>